<dbReference type="Proteomes" id="UP001338125">
    <property type="component" value="Unassembled WGS sequence"/>
</dbReference>
<evidence type="ECO:0000313" key="1">
    <source>
        <dbReference type="EMBL" id="KAK5997084.1"/>
    </source>
</evidence>
<evidence type="ECO:0008006" key="3">
    <source>
        <dbReference type="Google" id="ProtNLM"/>
    </source>
</evidence>
<dbReference type="EMBL" id="JAVFKD010000002">
    <property type="protein sequence ID" value="KAK5997084.1"/>
    <property type="molecule type" value="Genomic_DNA"/>
</dbReference>
<proteinExistence type="predicted"/>
<organism evidence="1 2">
    <name type="scientific">Cladobotryum mycophilum</name>
    <dbReference type="NCBI Taxonomy" id="491253"/>
    <lineage>
        <taxon>Eukaryota</taxon>
        <taxon>Fungi</taxon>
        <taxon>Dikarya</taxon>
        <taxon>Ascomycota</taxon>
        <taxon>Pezizomycotina</taxon>
        <taxon>Sordariomycetes</taxon>
        <taxon>Hypocreomycetidae</taxon>
        <taxon>Hypocreales</taxon>
        <taxon>Hypocreaceae</taxon>
        <taxon>Cladobotryum</taxon>
    </lineage>
</organism>
<reference evidence="1 2" key="1">
    <citation type="submission" date="2024-01" db="EMBL/GenBank/DDBJ databases">
        <title>Complete genome of Cladobotryum mycophilum ATHUM6906.</title>
        <authorList>
            <person name="Christinaki A.C."/>
            <person name="Myridakis A.I."/>
            <person name="Kouvelis V.N."/>
        </authorList>
    </citation>
    <scope>NUCLEOTIDE SEQUENCE [LARGE SCALE GENOMIC DNA]</scope>
    <source>
        <strain evidence="1 2">ATHUM6906</strain>
    </source>
</reference>
<accession>A0ABR0SYK7</accession>
<sequence>MTRRKPKSDKRWSMYPDLHSQVLDLIAEENLDFQFYHDDTDQNCEKDYDTNIMGRFICHKADCLPIVYVFKAQKYQYAHEPAVKGKIALSASSSFLYRSLPNRSVTPPPSGSLVGHRSSRLAYPDIISAILLYLICYLLSS</sequence>
<protein>
    <recommendedName>
        <fullName evidence="3">Transposase</fullName>
    </recommendedName>
</protein>
<keyword evidence="2" id="KW-1185">Reference proteome</keyword>
<gene>
    <name evidence="1" type="ORF">PT974_02436</name>
</gene>
<comment type="caution">
    <text evidence="1">The sequence shown here is derived from an EMBL/GenBank/DDBJ whole genome shotgun (WGS) entry which is preliminary data.</text>
</comment>
<evidence type="ECO:0000313" key="2">
    <source>
        <dbReference type="Proteomes" id="UP001338125"/>
    </source>
</evidence>
<name>A0ABR0SYK7_9HYPO</name>